<evidence type="ECO:0000313" key="2">
    <source>
        <dbReference type="Proteomes" id="UP000092634"/>
    </source>
</evidence>
<gene>
    <name evidence="1" type="ORF">BA896_021885</name>
</gene>
<name>A0A1E8PKJ8_9BURK</name>
<reference evidence="1 2" key="1">
    <citation type="submission" date="2016-10" db="EMBL/GenBank/DDBJ databases">
        <title>Updated version of Genome Assembly of Janthinobacterium lividum ERGS5:01.</title>
        <authorList>
            <person name="Kumar R."/>
            <person name="Acharya V."/>
            <person name="Singh D."/>
        </authorList>
    </citation>
    <scope>NUCLEOTIDE SEQUENCE [LARGE SCALE GENOMIC DNA]</scope>
    <source>
        <strain evidence="1 2">ERGS5:01</strain>
    </source>
</reference>
<dbReference type="AlphaFoldDB" id="A0A1E8PKJ8"/>
<dbReference type="EMBL" id="MAQB02000014">
    <property type="protein sequence ID" value="OFJ46407.1"/>
    <property type="molecule type" value="Genomic_DNA"/>
</dbReference>
<proteinExistence type="predicted"/>
<comment type="caution">
    <text evidence="1">The sequence shown here is derived from an EMBL/GenBank/DDBJ whole genome shotgun (WGS) entry which is preliminary data.</text>
</comment>
<dbReference type="Proteomes" id="UP000092634">
    <property type="component" value="Unassembled WGS sequence"/>
</dbReference>
<protein>
    <submittedName>
        <fullName evidence="1">Uncharacterized protein</fullName>
    </submittedName>
</protein>
<evidence type="ECO:0000313" key="1">
    <source>
        <dbReference type="EMBL" id="OFJ46407.1"/>
    </source>
</evidence>
<sequence length="90" mass="10104">MNTEKTIAPSATQQKIDRARLVNCRPAQKPPIMAACRNCKHFSYDASDRMGAKGPIVEKVGKFCTLNKFKTTSNVVCDGHEFRHADHRDI</sequence>
<accession>A0A1E8PKJ8</accession>
<organism evidence="1 2">
    <name type="scientific">Janthinobacterium lividum</name>
    <dbReference type="NCBI Taxonomy" id="29581"/>
    <lineage>
        <taxon>Bacteria</taxon>
        <taxon>Pseudomonadati</taxon>
        <taxon>Pseudomonadota</taxon>
        <taxon>Betaproteobacteria</taxon>
        <taxon>Burkholderiales</taxon>
        <taxon>Oxalobacteraceae</taxon>
        <taxon>Janthinobacterium</taxon>
    </lineage>
</organism>